<dbReference type="InterPro" id="IPR050790">
    <property type="entry name" value="ExbB/TolQ_transport"/>
</dbReference>
<evidence type="ECO:0000256" key="3">
    <source>
        <dbReference type="ARBA" id="ARBA00022475"/>
    </source>
</evidence>
<dbReference type="Pfam" id="PF01618">
    <property type="entry name" value="MotA_ExbB"/>
    <property type="match status" value="1"/>
</dbReference>
<feature type="domain" description="MotA/TolQ/ExbB proton channel" evidence="10">
    <location>
        <begin position="135"/>
        <end position="237"/>
    </location>
</feature>
<evidence type="ECO:0000256" key="6">
    <source>
        <dbReference type="ARBA" id="ARBA00022989"/>
    </source>
</evidence>
<dbReference type="STRING" id="481448.Minf_0249"/>
<evidence type="ECO:0000256" key="1">
    <source>
        <dbReference type="ARBA" id="ARBA00004651"/>
    </source>
</evidence>
<dbReference type="PANTHER" id="PTHR30625:SF15">
    <property type="entry name" value="BIOPOLYMER TRANSPORT PROTEIN EXBB"/>
    <property type="match status" value="1"/>
</dbReference>
<keyword evidence="7 9" id="KW-0472">Membrane</keyword>
<dbReference type="AlphaFoldDB" id="B3DXS5"/>
<evidence type="ECO:0000256" key="9">
    <source>
        <dbReference type="SAM" id="Phobius"/>
    </source>
</evidence>
<keyword evidence="2 8" id="KW-0813">Transport</keyword>
<name>B3DXS5_METI4</name>
<dbReference type="eggNOG" id="COG0811">
    <property type="taxonomic scope" value="Bacteria"/>
</dbReference>
<dbReference type="KEGG" id="min:Minf_0249"/>
<feature type="transmembrane region" description="Helical" evidence="9">
    <location>
        <begin position="199"/>
        <end position="222"/>
    </location>
</feature>
<dbReference type="PANTHER" id="PTHR30625">
    <property type="entry name" value="PROTEIN TOLQ"/>
    <property type="match status" value="1"/>
</dbReference>
<dbReference type="HOGENOM" id="CLU_053325_4_2_0"/>
<comment type="similarity">
    <text evidence="8">Belongs to the exbB/tolQ family.</text>
</comment>
<keyword evidence="6 9" id="KW-1133">Transmembrane helix</keyword>
<evidence type="ECO:0000256" key="5">
    <source>
        <dbReference type="ARBA" id="ARBA00022927"/>
    </source>
</evidence>
<evidence type="ECO:0000313" key="12">
    <source>
        <dbReference type="Proteomes" id="UP000009149"/>
    </source>
</evidence>
<gene>
    <name evidence="11" type="primary">tolQ</name>
    <name evidence="11" type="ordered locus">Minf_0249</name>
</gene>
<evidence type="ECO:0000259" key="10">
    <source>
        <dbReference type="Pfam" id="PF01618"/>
    </source>
</evidence>
<dbReference type="InterPro" id="IPR002898">
    <property type="entry name" value="MotA_ExbB_proton_chnl"/>
</dbReference>
<reference evidence="11 12" key="1">
    <citation type="journal article" date="2008" name="Biol. Direct">
        <title>Complete genome sequence of the extremely acidophilic methanotroph isolate V4, Methylacidiphilum infernorum, a representative of the bacterial phylum Verrucomicrobia.</title>
        <authorList>
            <person name="Hou S."/>
            <person name="Makarova K.S."/>
            <person name="Saw J.H."/>
            <person name="Senin P."/>
            <person name="Ly B.V."/>
            <person name="Zhou Z."/>
            <person name="Ren Y."/>
            <person name="Wang J."/>
            <person name="Galperin M.Y."/>
            <person name="Omelchenko M.V."/>
            <person name="Wolf Y.I."/>
            <person name="Yutin N."/>
            <person name="Koonin E.V."/>
            <person name="Stott M.B."/>
            <person name="Mountain B.W."/>
            <person name="Crowe M.A."/>
            <person name="Smirnova A.V."/>
            <person name="Dunfield P.F."/>
            <person name="Feng L."/>
            <person name="Wang L."/>
            <person name="Alam M."/>
        </authorList>
    </citation>
    <scope>NUCLEOTIDE SEQUENCE [LARGE SCALE GENOMIC DNA]</scope>
    <source>
        <strain evidence="12">Isolate V4</strain>
    </source>
</reference>
<dbReference type="Proteomes" id="UP000009149">
    <property type="component" value="Chromosome"/>
</dbReference>
<dbReference type="GO" id="GO:0005886">
    <property type="term" value="C:plasma membrane"/>
    <property type="evidence" value="ECO:0007669"/>
    <property type="project" value="UniProtKB-SubCell"/>
</dbReference>
<dbReference type="EMBL" id="CP000975">
    <property type="protein sequence ID" value="ACD82309.1"/>
    <property type="molecule type" value="Genomic_DNA"/>
</dbReference>
<evidence type="ECO:0000256" key="7">
    <source>
        <dbReference type="ARBA" id="ARBA00023136"/>
    </source>
</evidence>
<accession>B3DXS5</accession>
<evidence type="ECO:0000313" key="11">
    <source>
        <dbReference type="EMBL" id="ACD82309.1"/>
    </source>
</evidence>
<feature type="transmembrane region" description="Helical" evidence="9">
    <location>
        <begin position="57"/>
        <end position="76"/>
    </location>
</feature>
<evidence type="ECO:0000256" key="2">
    <source>
        <dbReference type="ARBA" id="ARBA00022448"/>
    </source>
</evidence>
<evidence type="ECO:0000256" key="8">
    <source>
        <dbReference type="RuleBase" id="RU004057"/>
    </source>
</evidence>
<dbReference type="GO" id="GO:0017038">
    <property type="term" value="P:protein import"/>
    <property type="evidence" value="ECO:0007669"/>
    <property type="project" value="TreeGrafter"/>
</dbReference>
<evidence type="ECO:0000256" key="4">
    <source>
        <dbReference type="ARBA" id="ARBA00022692"/>
    </source>
</evidence>
<comment type="subcellular location">
    <subcellularLocation>
        <location evidence="1">Cell membrane</location>
        <topology evidence="1">Multi-pass membrane protein</topology>
    </subcellularLocation>
    <subcellularLocation>
        <location evidence="8">Membrane</location>
        <topology evidence="8">Multi-pass membrane protein</topology>
    </subcellularLocation>
</comment>
<keyword evidence="5 8" id="KW-0653">Protein transport</keyword>
<protein>
    <submittedName>
        <fullName evidence="11">MotA/TolQ/ExbB proton channel family protein</fullName>
    </submittedName>
</protein>
<proteinExistence type="inferred from homology"/>
<feature type="transmembrane region" description="Helical" evidence="9">
    <location>
        <begin position="156"/>
        <end position="179"/>
    </location>
</feature>
<organism evidence="11 12">
    <name type="scientific">Methylacidiphilum infernorum (isolate V4)</name>
    <name type="common">Methylokorus infernorum (strain V4)</name>
    <dbReference type="NCBI Taxonomy" id="481448"/>
    <lineage>
        <taxon>Bacteria</taxon>
        <taxon>Pseudomonadati</taxon>
        <taxon>Verrucomicrobiota</taxon>
        <taxon>Methylacidiphilae</taxon>
        <taxon>Methylacidiphilales</taxon>
        <taxon>Methylacidiphilaceae</taxon>
        <taxon>Methylacidiphilum (ex Ratnadevi et al. 2023)</taxon>
    </lineage>
</organism>
<sequence length="278" mass="31033">MRHRNAQRQRQTPIIKTALGKTMKVAFLLYNQLFLAAKQNPRVVPEAMSLFDIVHKGGLIMWPILFCSILALAVFFERLVTYRKSELAVEETLPGIKNLIFKGNFDEALLRSSSFHGPVGRVIRQILLFHYLPLSELREAAQNAAQLEIPRLEAHLPILSTIASISPLLGLLGTVNGMIEAFLAMNRASGAVSVTDLASGIWMALVSTAAGISVAIPTQIAYNFLITRLSAILGDIERVSTELIHAIIEYRWQNNQVLEEEDQAHEITPKTEPYDRHN</sequence>
<keyword evidence="4 9" id="KW-0812">Transmembrane</keyword>
<keyword evidence="3" id="KW-1003">Cell membrane</keyword>